<feature type="chain" id="PRO_5009524421" description="LTD domain-containing protein" evidence="2">
    <location>
        <begin position="28"/>
        <end position="322"/>
    </location>
</feature>
<dbReference type="PROSITE" id="PS51841">
    <property type="entry name" value="LTD"/>
    <property type="match status" value="1"/>
</dbReference>
<feature type="compositionally biased region" description="Low complexity" evidence="1">
    <location>
        <begin position="134"/>
        <end position="145"/>
    </location>
</feature>
<evidence type="ECO:0000259" key="3">
    <source>
        <dbReference type="PROSITE" id="PS51841"/>
    </source>
</evidence>
<feature type="domain" description="LTD" evidence="3">
    <location>
        <begin position="165"/>
        <end position="288"/>
    </location>
</feature>
<organism evidence="4 5">
    <name type="scientific">Candidatus Kaiserbacteria bacterium RIFCSPLOWO2_12_FULL_50_28</name>
    <dbReference type="NCBI Taxonomy" id="1798527"/>
    <lineage>
        <taxon>Bacteria</taxon>
        <taxon>Candidatus Kaiseribacteriota</taxon>
    </lineage>
</organism>
<gene>
    <name evidence="4" type="ORF">A3H15_03130</name>
</gene>
<dbReference type="EMBL" id="MFMO01000002">
    <property type="protein sequence ID" value="OGG88462.1"/>
    <property type="molecule type" value="Genomic_DNA"/>
</dbReference>
<feature type="compositionally biased region" description="Acidic residues" evidence="1">
    <location>
        <begin position="82"/>
        <end position="94"/>
    </location>
</feature>
<name>A0A1F6FRG8_9BACT</name>
<feature type="region of interest" description="Disordered" evidence="1">
    <location>
        <begin position="122"/>
        <end position="145"/>
    </location>
</feature>
<evidence type="ECO:0000313" key="5">
    <source>
        <dbReference type="Proteomes" id="UP000177968"/>
    </source>
</evidence>
<dbReference type="InterPro" id="IPR036415">
    <property type="entry name" value="Lamin_tail_dom_sf"/>
</dbReference>
<dbReference type="Pfam" id="PF00932">
    <property type="entry name" value="LTD"/>
    <property type="match status" value="1"/>
</dbReference>
<feature type="region of interest" description="Disordered" evidence="1">
    <location>
        <begin position="74"/>
        <end position="109"/>
    </location>
</feature>
<sequence length="322" mass="34438">MNKSRYLILSTFFILITVSFGPTTATAFSAPTLPERQFPFSSIFLHLPFHTVQLCPKTITAAGISVSVFLPGLCDDAPPPPEEPEDPAEPEDPTLEFSADPDALEEGDSSTLAWEAENADTCAASDGWDGDKPTSGSESVSPTETTTYTLTCEGEGGEVMQSVIVTVIPAPEPEGTVVINEIMYDPAGSDSGREWIEIKNEGDSPVDLSGWRFFEDNTNHNLTLKMGNAVLPPDGYAIIADNDVFFLTDWPDFDGILFDSAFSLSNTGETLAIKDGEGAIIDEVTYTSSQGAAGDGNSLHRVNSDEWIAATPTPGEQMPSPL</sequence>
<evidence type="ECO:0000313" key="4">
    <source>
        <dbReference type="EMBL" id="OGG88462.1"/>
    </source>
</evidence>
<keyword evidence="2" id="KW-0732">Signal</keyword>
<dbReference type="InterPro" id="IPR001322">
    <property type="entry name" value="Lamin_tail_dom"/>
</dbReference>
<evidence type="ECO:0000256" key="2">
    <source>
        <dbReference type="SAM" id="SignalP"/>
    </source>
</evidence>
<comment type="caution">
    <text evidence="4">The sequence shown here is derived from an EMBL/GenBank/DDBJ whole genome shotgun (WGS) entry which is preliminary data.</text>
</comment>
<feature type="signal peptide" evidence="2">
    <location>
        <begin position="1"/>
        <end position="27"/>
    </location>
</feature>
<dbReference type="SUPFAM" id="SSF74853">
    <property type="entry name" value="Lamin A/C globular tail domain"/>
    <property type="match status" value="1"/>
</dbReference>
<protein>
    <recommendedName>
        <fullName evidence="3">LTD domain-containing protein</fullName>
    </recommendedName>
</protein>
<dbReference type="Proteomes" id="UP000177968">
    <property type="component" value="Unassembled WGS sequence"/>
</dbReference>
<dbReference type="Gene3D" id="2.60.40.1260">
    <property type="entry name" value="Lamin Tail domain"/>
    <property type="match status" value="1"/>
</dbReference>
<evidence type="ECO:0000256" key="1">
    <source>
        <dbReference type="SAM" id="MobiDB-lite"/>
    </source>
</evidence>
<accession>A0A1F6FRG8</accession>
<reference evidence="4 5" key="1">
    <citation type="journal article" date="2016" name="Nat. Commun.">
        <title>Thousands of microbial genomes shed light on interconnected biogeochemical processes in an aquifer system.</title>
        <authorList>
            <person name="Anantharaman K."/>
            <person name="Brown C.T."/>
            <person name="Hug L.A."/>
            <person name="Sharon I."/>
            <person name="Castelle C.J."/>
            <person name="Probst A.J."/>
            <person name="Thomas B.C."/>
            <person name="Singh A."/>
            <person name="Wilkins M.J."/>
            <person name="Karaoz U."/>
            <person name="Brodie E.L."/>
            <person name="Williams K.H."/>
            <person name="Hubbard S.S."/>
            <person name="Banfield J.F."/>
        </authorList>
    </citation>
    <scope>NUCLEOTIDE SEQUENCE [LARGE SCALE GENOMIC DNA]</scope>
</reference>
<dbReference type="AlphaFoldDB" id="A0A1F6FRG8"/>
<proteinExistence type="predicted"/>